<dbReference type="EMBL" id="NXGX01000008">
    <property type="protein sequence ID" value="PKR56881.1"/>
    <property type="molecule type" value="Genomic_DNA"/>
</dbReference>
<feature type="transmembrane region" description="Helical" evidence="1">
    <location>
        <begin position="113"/>
        <end position="137"/>
    </location>
</feature>
<dbReference type="Proteomes" id="UP000233332">
    <property type="component" value="Unassembled WGS sequence"/>
</dbReference>
<feature type="transmembrane region" description="Helical" evidence="1">
    <location>
        <begin position="149"/>
        <end position="177"/>
    </location>
</feature>
<dbReference type="AlphaFoldDB" id="A0A2N3L248"/>
<sequence>MSEGVAEKNNGNSVTPKFEHWVVWESCIVLKKNLSIVFTALLALAFVAAFELCVVSTLELHPMFRPGMPNLPFALLRCLPVIAVVYAVHATVFDNCSGWSAFVKEKRASFLAFGARVFLIFLILCVFGLFIQFLFIASGLKPGDHLTGGLAFIIIMLSIPFVIGATVFSILFCTWPVSVVWSKDASFQRALKRGKKTFWYVIGRSLIVMLPMQVFQLAIAAIFLPAIVFFFGSGDTTEMISRFGLSISVSLIGSLVAILWCIMLAVTISRALIIGDARLAADEEEGLSDAAG</sequence>
<organism evidence="2 3">
    <name type="scientific">Thalassospira lohafexi</name>
    <dbReference type="NCBI Taxonomy" id="744227"/>
    <lineage>
        <taxon>Bacteria</taxon>
        <taxon>Pseudomonadati</taxon>
        <taxon>Pseudomonadota</taxon>
        <taxon>Alphaproteobacteria</taxon>
        <taxon>Rhodospirillales</taxon>
        <taxon>Thalassospiraceae</taxon>
        <taxon>Thalassospira</taxon>
    </lineage>
</organism>
<feature type="transmembrane region" description="Helical" evidence="1">
    <location>
        <begin position="70"/>
        <end position="92"/>
    </location>
</feature>
<accession>A0A2N3L248</accession>
<keyword evidence="1" id="KW-1133">Transmembrane helix</keyword>
<keyword evidence="1" id="KW-0812">Transmembrane</keyword>
<name>A0A2N3L248_9PROT</name>
<keyword evidence="3" id="KW-1185">Reference proteome</keyword>
<feature type="transmembrane region" description="Helical" evidence="1">
    <location>
        <begin position="198"/>
        <end position="231"/>
    </location>
</feature>
<proteinExistence type="predicted"/>
<feature type="transmembrane region" description="Helical" evidence="1">
    <location>
        <begin position="243"/>
        <end position="268"/>
    </location>
</feature>
<evidence type="ECO:0008006" key="4">
    <source>
        <dbReference type="Google" id="ProtNLM"/>
    </source>
</evidence>
<gene>
    <name evidence="2" type="ORF">COO92_17985</name>
</gene>
<keyword evidence="1" id="KW-0472">Membrane</keyword>
<comment type="caution">
    <text evidence="2">The sequence shown here is derived from an EMBL/GenBank/DDBJ whole genome shotgun (WGS) entry which is preliminary data.</text>
</comment>
<evidence type="ECO:0000313" key="2">
    <source>
        <dbReference type="EMBL" id="PKR56881.1"/>
    </source>
</evidence>
<reference evidence="2 3" key="1">
    <citation type="submission" date="2017-09" db="EMBL/GenBank/DDBJ databases">
        <title>Biodiversity and function of Thalassospira species in the particle-attached aromatic-hydrocarbon-degrading consortia from the surface seawater of the China South Sea.</title>
        <authorList>
            <person name="Dong C."/>
            <person name="Lai Q."/>
            <person name="Shao Z."/>
        </authorList>
    </citation>
    <scope>NUCLEOTIDE SEQUENCE [LARGE SCALE GENOMIC DNA]</scope>
    <source>
        <strain evidence="2 3">139Z-12</strain>
    </source>
</reference>
<feature type="transmembrane region" description="Helical" evidence="1">
    <location>
        <begin position="36"/>
        <end position="58"/>
    </location>
</feature>
<protein>
    <recommendedName>
        <fullName evidence="4">Glycerophosphoryl diester phosphodiesterase membrane domain-containing protein</fullName>
    </recommendedName>
</protein>
<evidence type="ECO:0000256" key="1">
    <source>
        <dbReference type="SAM" id="Phobius"/>
    </source>
</evidence>
<dbReference type="RefSeq" id="WP_101304397.1">
    <property type="nucleotide sequence ID" value="NZ_NXGX01000008.1"/>
</dbReference>
<evidence type="ECO:0000313" key="3">
    <source>
        <dbReference type="Proteomes" id="UP000233332"/>
    </source>
</evidence>